<feature type="compositionally biased region" description="Polar residues" evidence="2">
    <location>
        <begin position="133"/>
        <end position="149"/>
    </location>
</feature>
<feature type="region of interest" description="Disordered" evidence="2">
    <location>
        <begin position="357"/>
        <end position="582"/>
    </location>
</feature>
<evidence type="ECO:0008006" key="5">
    <source>
        <dbReference type="Google" id="ProtNLM"/>
    </source>
</evidence>
<comment type="caution">
    <text evidence="3">The sequence shown here is derived from an EMBL/GenBank/DDBJ whole genome shotgun (WGS) entry which is preliminary data.</text>
</comment>
<feature type="region of interest" description="Disordered" evidence="2">
    <location>
        <begin position="991"/>
        <end position="1018"/>
    </location>
</feature>
<feature type="region of interest" description="Disordered" evidence="2">
    <location>
        <begin position="1045"/>
        <end position="1068"/>
    </location>
</feature>
<feature type="compositionally biased region" description="Low complexity" evidence="2">
    <location>
        <begin position="868"/>
        <end position="879"/>
    </location>
</feature>
<feature type="region of interest" description="Disordered" evidence="2">
    <location>
        <begin position="1443"/>
        <end position="1469"/>
    </location>
</feature>
<evidence type="ECO:0000256" key="1">
    <source>
        <dbReference type="SAM" id="Coils"/>
    </source>
</evidence>
<accession>A0AAV9WKI9</accession>
<feature type="compositionally biased region" description="Acidic residues" evidence="2">
    <location>
        <begin position="844"/>
        <end position="867"/>
    </location>
</feature>
<gene>
    <name evidence="3" type="ORF">TWF481_004773</name>
</gene>
<evidence type="ECO:0000313" key="4">
    <source>
        <dbReference type="Proteomes" id="UP001370758"/>
    </source>
</evidence>
<feature type="region of interest" description="Disordered" evidence="2">
    <location>
        <begin position="713"/>
        <end position="799"/>
    </location>
</feature>
<reference evidence="3 4" key="1">
    <citation type="submission" date="2023-08" db="EMBL/GenBank/DDBJ databases">
        <authorList>
            <person name="Palmer J.M."/>
        </authorList>
    </citation>
    <scope>NUCLEOTIDE SEQUENCE [LARGE SCALE GENOMIC DNA]</scope>
    <source>
        <strain evidence="3 4">TWF481</strain>
    </source>
</reference>
<feature type="region of interest" description="Disordered" evidence="2">
    <location>
        <begin position="639"/>
        <end position="682"/>
    </location>
</feature>
<feature type="region of interest" description="Disordered" evidence="2">
    <location>
        <begin position="821"/>
        <end position="922"/>
    </location>
</feature>
<organism evidence="3 4">
    <name type="scientific">Arthrobotrys musiformis</name>
    <dbReference type="NCBI Taxonomy" id="47236"/>
    <lineage>
        <taxon>Eukaryota</taxon>
        <taxon>Fungi</taxon>
        <taxon>Dikarya</taxon>
        <taxon>Ascomycota</taxon>
        <taxon>Pezizomycotina</taxon>
        <taxon>Orbiliomycetes</taxon>
        <taxon>Orbiliales</taxon>
        <taxon>Orbiliaceae</taxon>
        <taxon>Arthrobotrys</taxon>
    </lineage>
</organism>
<feature type="region of interest" description="Disordered" evidence="2">
    <location>
        <begin position="133"/>
        <end position="190"/>
    </location>
</feature>
<feature type="compositionally biased region" description="Low complexity" evidence="2">
    <location>
        <begin position="152"/>
        <end position="162"/>
    </location>
</feature>
<feature type="compositionally biased region" description="Acidic residues" evidence="2">
    <location>
        <begin position="880"/>
        <end position="899"/>
    </location>
</feature>
<keyword evidence="4" id="KW-1185">Reference proteome</keyword>
<dbReference type="Proteomes" id="UP001370758">
    <property type="component" value="Unassembled WGS sequence"/>
</dbReference>
<dbReference type="SUPFAM" id="SSF57997">
    <property type="entry name" value="Tropomyosin"/>
    <property type="match status" value="1"/>
</dbReference>
<feature type="compositionally biased region" description="Low complexity" evidence="2">
    <location>
        <begin position="531"/>
        <end position="544"/>
    </location>
</feature>
<feature type="compositionally biased region" description="Polar residues" evidence="2">
    <location>
        <begin position="1"/>
        <end position="15"/>
    </location>
</feature>
<dbReference type="InterPro" id="IPR013083">
    <property type="entry name" value="Znf_RING/FYVE/PHD"/>
</dbReference>
<keyword evidence="1" id="KW-0175">Coiled coil</keyword>
<dbReference type="SUPFAM" id="SSF57903">
    <property type="entry name" value="FYVE/PHD zinc finger"/>
    <property type="match status" value="1"/>
</dbReference>
<evidence type="ECO:0000256" key="2">
    <source>
        <dbReference type="SAM" id="MobiDB-lite"/>
    </source>
</evidence>
<feature type="compositionally biased region" description="Basic and acidic residues" evidence="2">
    <location>
        <begin position="1458"/>
        <end position="1469"/>
    </location>
</feature>
<evidence type="ECO:0000313" key="3">
    <source>
        <dbReference type="EMBL" id="KAK6510060.1"/>
    </source>
</evidence>
<feature type="compositionally biased region" description="Polar residues" evidence="2">
    <location>
        <begin position="900"/>
        <end position="913"/>
    </location>
</feature>
<dbReference type="InterPro" id="IPR011011">
    <property type="entry name" value="Znf_FYVE_PHD"/>
</dbReference>
<feature type="compositionally biased region" description="Basic and acidic residues" evidence="2">
    <location>
        <begin position="774"/>
        <end position="790"/>
    </location>
</feature>
<dbReference type="EMBL" id="JAVHJL010000002">
    <property type="protein sequence ID" value="KAK6510060.1"/>
    <property type="molecule type" value="Genomic_DNA"/>
</dbReference>
<feature type="coiled-coil region" evidence="1">
    <location>
        <begin position="1068"/>
        <end position="1232"/>
    </location>
</feature>
<dbReference type="CDD" id="cd15489">
    <property type="entry name" value="PHD_SF"/>
    <property type="match status" value="1"/>
</dbReference>
<dbReference type="Gene3D" id="3.30.40.10">
    <property type="entry name" value="Zinc/RING finger domain, C3HC4 (zinc finger)"/>
    <property type="match status" value="1"/>
</dbReference>
<feature type="compositionally biased region" description="Polar residues" evidence="2">
    <location>
        <begin position="1051"/>
        <end position="1063"/>
    </location>
</feature>
<name>A0AAV9WKI9_9PEZI</name>
<protein>
    <recommendedName>
        <fullName evidence="5">PHD-type domain-containing protein</fullName>
    </recommendedName>
</protein>
<sequence length="1683" mass="184405">MASPIWISNNNTPQPRGNEGVTRDGSNARNAIVIDDDEGDIRPSNNLTVPPVVGADKPAVVVLDLTAGSATPPAPHPPEGIAELAGSEVPAEFASERPYTLSWGTHALLPQNYGQSTALITNEEFPDTVSNSAVISSQDKTPRLSQDGSSAGRPSPQRQGSRPRTKDRNGQFKSSGVRRSVGNPKLWDGDDIAAVGQPSVSLAEIETERYCKDGRLVECPGENGVEPHKTTYGVRKVDGVTRFGCFAGDNEFGCGYTASVAEYKIMVIKTTISIQSKRWEGPEPVGEDIAEKVAVVEGGDKPDIAGDGPGVISESLDLQMREDESRNIGTAPIEPLVSLEPLGPLEPLDMEVTLVEEEVQNSSPEGLPPAPEDQGDKPVARVLAVVDEFESVPPPSADEPPATKETSDNSNSQNIVEETRADDISGASEAPVESGNSATIPSHGELHNKAYTLPPATEPEQSIQRPAISSPPPSTPQSPKEIIPEAGNTALETSISKDPAEPEQLDAPQQSNSPPPSPSKTVITILDPEETTTSNAMSSSSTLSEGSVPKQPVRNIARRVSVAPTRSVENTPAPPTTRSSSGKDICVACRRENGVLSADHPVTCQLCKKAWHRSCNAALENMGYKVTIWTCRSCSRSRRPVTRSGFMDSVGKRSSRHSELHGLGPKKREKGEETRRSSFNSPSITLAATATANVGRRFGVGEVVVIDDAEGGARAGTRGKRNRSMSSVREEASPSGMRTRRSGSRYSRNKSPCTPRPEEDGRDDEVVLTPRRSARLERGLEQEVRGKERSAPPAKKRRVSTLTLAVGDTVEEEGDETTIVALESPSKRRRVESPPPVVPSEKVGDEEVVDEEPMVIDEPPQEVEEQVVESVTEPPSIETAEAEDTAIEEQDVEPTEPADESQTTPDQEASVSSKVGKFKPLPTKSLLRLSDMICNSGTSLELPRSAEPETPTLPEPPRAEGEELFPMTEAPQEDPLSLELNAGEMVALPAESAQENDPLPLEPTAGERAPLPTDMPCDIRTFGEQVTCSPALNPEDIDIDAEFEGFRDEGSGNNTTPAENIPQQPDERQKLEEQLKAAKERGDSYARKTKRAKGECAGLKQRIELLEKQIESSSADAVRGLEEQLAAAKARYENAERELEGLKVRVSEFERLQRRCEALQNKLNDSKNSYRQLVTETEGQADKLEAANNEKSSLAQNLESLGNHLDQAHLELQKSRESCKALEQRVATLEKQPPRTPLPSLKDTGVSGSLEQFEELKAHNAVLQGRLDNAATQNAYNQDYTKDVWKLNNKLQKDYNAVSAEITKIKVDNGQLKADNTRIKAGNTRLVVQNTKLKVEYSKLKVENTKLKVENTKLKAEKEELNGTLNSEIANRIFNKGYESTMQRNLGDRENEIDALKRGKAELEETIQKTRDELEELKSSNLTYELLKSHDEEEIKSLKDQVGAKEESIQGQMSALQDSHRQQLEEGASKVKTLEEELERRTELENSLRERLEAAERRCRELEGSVGAPRKSVTLEPPVLPPVEPPFDFDSMFPVTNPMLPTLGGEFDAVGELPAGYQVKTSQSRKERYEAWYNRNPKAPHFHRSCNRELPSIRGKVQVFEADGRECNPEEDKLDLRGRMRKRGEMTFDEFRGVNQNEVIPVSMEKCGKVVFKKIEKNRRTGGLSRNAVIYKTGRNVPGELRG</sequence>
<feature type="coiled-coil region" evidence="1">
    <location>
        <begin position="1330"/>
        <end position="1427"/>
    </location>
</feature>
<feature type="region of interest" description="Disordered" evidence="2">
    <location>
        <begin position="1"/>
        <end position="28"/>
    </location>
</feature>
<feature type="region of interest" description="Disordered" evidence="2">
    <location>
        <begin position="938"/>
        <end position="975"/>
    </location>
</feature>
<dbReference type="PANTHER" id="PTHR18937">
    <property type="entry name" value="STRUCTURAL MAINTENANCE OF CHROMOSOMES SMC FAMILY MEMBER"/>
    <property type="match status" value="1"/>
</dbReference>
<dbReference type="Gene3D" id="1.10.287.1490">
    <property type="match status" value="1"/>
</dbReference>
<proteinExistence type="predicted"/>